<sequence length="323" mass="37196">MASGRSSTESSDDCAFDSEKAHLVRDHASDCQCQEGRTRIPLYSRSHVLCLYASNALLLLFAFALALRLADRPIQDPTLGVYSPANEAVEYIQEYRFRPSLFDKSPYMGFPTNETDELWKDLYRFGISKITEEEAKKLPHPTLPIPGTKDYLIQLDIWHELHCLNDLRMLLYPERFPGLAAVTDENGVIDRTSIEFRHWDHCVDSIREALMCHADVAPIPFRVNFPANKVIVPRLATTHTCRNFKKIQEWAKAHRAGAWSYKVTPEQAEEIMRASGFDNAPWEDIQDQYMAFPGNPYFKYWREHPEEAERARQEAAEGKKELA</sequence>
<feature type="transmembrane region" description="Helical" evidence="9">
    <location>
        <begin position="49"/>
        <end position="70"/>
    </location>
</feature>
<keyword evidence="5" id="KW-0843">Virulence</keyword>
<reference evidence="10 11" key="1">
    <citation type="journal article" date="2011" name="Nat. Biotechnol.">
        <title>Comparative genomic analysis of the thermophilic biomass-degrading fungi Myceliophthora thermophila and Thielavia terrestris.</title>
        <authorList>
            <person name="Berka R.M."/>
            <person name="Grigoriev I.V."/>
            <person name="Otillar R."/>
            <person name="Salamov A."/>
            <person name="Grimwood J."/>
            <person name="Reid I."/>
            <person name="Ishmael N."/>
            <person name="John T."/>
            <person name="Darmond C."/>
            <person name="Moisan M.-C."/>
            <person name="Henrissat B."/>
            <person name="Coutinho P.M."/>
            <person name="Lombard V."/>
            <person name="Natvig D.O."/>
            <person name="Lindquist E."/>
            <person name="Schmutz J."/>
            <person name="Lucas S."/>
            <person name="Harris P."/>
            <person name="Powlowski J."/>
            <person name="Bellemare A."/>
            <person name="Taylor D."/>
            <person name="Butler G."/>
            <person name="de Vries R.P."/>
            <person name="Allijn I.E."/>
            <person name="van den Brink J."/>
            <person name="Ushinsky S."/>
            <person name="Storms R."/>
            <person name="Powell A.J."/>
            <person name="Paulsen I.T."/>
            <person name="Elbourne L.D.H."/>
            <person name="Baker S.E."/>
            <person name="Magnuson J."/>
            <person name="LaBoissiere S."/>
            <person name="Clutterbuck A.J."/>
            <person name="Martinez D."/>
            <person name="Wogulis M."/>
            <person name="de Leon A.L."/>
            <person name="Rey M.W."/>
            <person name="Tsang A."/>
        </authorList>
    </citation>
    <scope>NUCLEOTIDE SEQUENCE [LARGE SCALE GENOMIC DNA]</scope>
    <source>
        <strain evidence="11">ATCC 38088 / NRRL 8126</strain>
    </source>
</reference>
<dbReference type="Proteomes" id="UP000008181">
    <property type="component" value="Chromosome 4"/>
</dbReference>
<evidence type="ECO:0000256" key="1">
    <source>
        <dbReference type="ARBA" id="ARBA00004167"/>
    </source>
</evidence>
<dbReference type="STRING" id="578455.G2R9E9"/>
<comment type="pathway">
    <text evidence="2">Mycotoxin biosynthesis.</text>
</comment>
<keyword evidence="7" id="KW-0325">Glycoprotein</keyword>
<keyword evidence="3 9" id="KW-0812">Transmembrane</keyword>
<dbReference type="RefSeq" id="XP_003655026.1">
    <property type="nucleotide sequence ID" value="XM_003654978.1"/>
</dbReference>
<dbReference type="PANTHER" id="PTHR33365:SF4">
    <property type="entry name" value="CYCLOCHLOROTINE BIOSYNTHESIS PROTEIN O"/>
    <property type="match status" value="1"/>
</dbReference>
<gene>
    <name evidence="10" type="ORF">THITE_2054069</name>
</gene>
<evidence type="ECO:0000256" key="3">
    <source>
        <dbReference type="ARBA" id="ARBA00022692"/>
    </source>
</evidence>
<dbReference type="OrthoDB" id="3687641at2759"/>
<dbReference type="AlphaFoldDB" id="G2R9E9"/>
<keyword evidence="6 9" id="KW-0472">Membrane</keyword>
<dbReference type="EMBL" id="CP003012">
    <property type="protein sequence ID" value="AEO68690.1"/>
    <property type="molecule type" value="Genomic_DNA"/>
</dbReference>
<dbReference type="GO" id="GO:0016020">
    <property type="term" value="C:membrane"/>
    <property type="evidence" value="ECO:0007669"/>
    <property type="project" value="UniProtKB-SubCell"/>
</dbReference>
<dbReference type="KEGG" id="ttt:THITE_2054069"/>
<name>G2R9E9_THETT</name>
<evidence type="ECO:0000256" key="6">
    <source>
        <dbReference type="ARBA" id="ARBA00023136"/>
    </source>
</evidence>
<protein>
    <submittedName>
        <fullName evidence="10">Uncharacterized protein</fullName>
    </submittedName>
</protein>
<proteinExistence type="inferred from homology"/>
<dbReference type="InterPro" id="IPR021765">
    <property type="entry name" value="UstYa-like"/>
</dbReference>
<dbReference type="Pfam" id="PF11807">
    <property type="entry name" value="UstYa"/>
    <property type="match status" value="1"/>
</dbReference>
<dbReference type="eggNOG" id="ENOG502SJ2Y">
    <property type="taxonomic scope" value="Eukaryota"/>
</dbReference>
<accession>G2R9E9</accession>
<organism evidence="10 11">
    <name type="scientific">Thermothielavioides terrestris (strain ATCC 38088 / NRRL 8126)</name>
    <name type="common">Thielavia terrestris</name>
    <dbReference type="NCBI Taxonomy" id="578455"/>
    <lineage>
        <taxon>Eukaryota</taxon>
        <taxon>Fungi</taxon>
        <taxon>Dikarya</taxon>
        <taxon>Ascomycota</taxon>
        <taxon>Pezizomycotina</taxon>
        <taxon>Sordariomycetes</taxon>
        <taxon>Sordariomycetidae</taxon>
        <taxon>Sordariales</taxon>
        <taxon>Chaetomiaceae</taxon>
        <taxon>Thermothielavioides</taxon>
        <taxon>Thermothielavioides terrestris</taxon>
    </lineage>
</organism>
<evidence type="ECO:0000313" key="11">
    <source>
        <dbReference type="Proteomes" id="UP000008181"/>
    </source>
</evidence>
<evidence type="ECO:0000256" key="5">
    <source>
        <dbReference type="ARBA" id="ARBA00023026"/>
    </source>
</evidence>
<keyword evidence="11" id="KW-1185">Reference proteome</keyword>
<evidence type="ECO:0000313" key="10">
    <source>
        <dbReference type="EMBL" id="AEO68690.1"/>
    </source>
</evidence>
<dbReference type="PANTHER" id="PTHR33365">
    <property type="entry name" value="YALI0B05434P"/>
    <property type="match status" value="1"/>
</dbReference>
<evidence type="ECO:0000256" key="2">
    <source>
        <dbReference type="ARBA" id="ARBA00004685"/>
    </source>
</evidence>
<comment type="subcellular location">
    <subcellularLocation>
        <location evidence="1">Membrane</location>
        <topology evidence="1">Single-pass membrane protein</topology>
    </subcellularLocation>
</comment>
<evidence type="ECO:0000256" key="9">
    <source>
        <dbReference type="SAM" id="Phobius"/>
    </source>
</evidence>
<evidence type="ECO:0000256" key="7">
    <source>
        <dbReference type="ARBA" id="ARBA00023180"/>
    </source>
</evidence>
<evidence type="ECO:0000256" key="4">
    <source>
        <dbReference type="ARBA" id="ARBA00022989"/>
    </source>
</evidence>
<comment type="similarity">
    <text evidence="8">Belongs to the ustYa family.</text>
</comment>
<keyword evidence="4 9" id="KW-1133">Transmembrane helix</keyword>
<evidence type="ECO:0000256" key="8">
    <source>
        <dbReference type="ARBA" id="ARBA00035112"/>
    </source>
</evidence>
<dbReference type="HOGENOM" id="CLU_042941_2_1_1"/>
<dbReference type="GeneID" id="11524179"/>
<dbReference type="GO" id="GO:0043386">
    <property type="term" value="P:mycotoxin biosynthetic process"/>
    <property type="evidence" value="ECO:0007669"/>
    <property type="project" value="InterPro"/>
</dbReference>